<organism evidence="1 2">
    <name type="scientific">Natronoglomus mannanivorans</name>
    <dbReference type="NCBI Taxonomy" id="2979990"/>
    <lineage>
        <taxon>Archaea</taxon>
        <taxon>Methanobacteriati</taxon>
        <taxon>Methanobacteriota</taxon>
        <taxon>Stenosarchaea group</taxon>
        <taxon>Halobacteria</taxon>
        <taxon>Halobacteriales</taxon>
        <taxon>Natrialbaceae</taxon>
        <taxon>Natronoglomus</taxon>
    </lineage>
</organism>
<feature type="non-terminal residue" evidence="1">
    <location>
        <position position="1"/>
    </location>
</feature>
<keyword evidence="2" id="KW-1185">Reference proteome</keyword>
<protein>
    <submittedName>
        <fullName evidence="1">Alpha-L-fucosidase</fullName>
    </submittedName>
</protein>
<proteinExistence type="predicted"/>
<sequence>RDGDCYAVALEWPGEELSLGVPQHVDAEPTETALLTADGELECETTVEGETLEVALPPRPDHEHAYAVRLSGVENPRL</sequence>
<evidence type="ECO:0000313" key="1">
    <source>
        <dbReference type="EMBL" id="MCU4976032.1"/>
    </source>
</evidence>
<dbReference type="Gene3D" id="2.60.40.1180">
    <property type="entry name" value="Golgi alpha-mannosidase II"/>
    <property type="match status" value="1"/>
</dbReference>
<name>A0ABT2QMA7_9EURY</name>
<accession>A0ABT2QMA7</accession>
<gene>
    <name evidence="1" type="ORF">OB955_25525</name>
</gene>
<dbReference type="Proteomes" id="UP001320972">
    <property type="component" value="Unassembled WGS sequence"/>
</dbReference>
<comment type="caution">
    <text evidence="1">The sequence shown here is derived from an EMBL/GenBank/DDBJ whole genome shotgun (WGS) entry which is preliminary data.</text>
</comment>
<dbReference type="InterPro" id="IPR013780">
    <property type="entry name" value="Glyco_hydro_b"/>
</dbReference>
<reference evidence="1 2" key="1">
    <citation type="submission" date="2022-09" db="EMBL/GenBank/DDBJ databases">
        <title>Enrichment on poylsaccharides allowed isolation of novel metabolic and taxonomic groups of Haloarchaea.</title>
        <authorList>
            <person name="Sorokin D.Y."/>
            <person name="Elcheninov A.G."/>
            <person name="Khizhniak T.V."/>
            <person name="Kolganova T.V."/>
            <person name="Kublanov I.V."/>
        </authorList>
    </citation>
    <scope>NUCLEOTIDE SEQUENCE [LARGE SCALE GENOMIC DNA]</scope>
    <source>
        <strain evidence="1 2">AArc-m2/3/4</strain>
    </source>
</reference>
<evidence type="ECO:0000313" key="2">
    <source>
        <dbReference type="Proteomes" id="UP001320972"/>
    </source>
</evidence>
<dbReference type="EMBL" id="JAOPKB010000039">
    <property type="protein sequence ID" value="MCU4976032.1"/>
    <property type="molecule type" value="Genomic_DNA"/>
</dbReference>